<keyword evidence="3" id="KW-0731">Sigma factor</keyword>
<dbReference type="PANTHER" id="PTHR43133:SF60">
    <property type="entry name" value="RNA POLYMERASE SIGMA FACTOR SIGV"/>
    <property type="match status" value="1"/>
</dbReference>
<dbReference type="PANTHER" id="PTHR43133">
    <property type="entry name" value="RNA POLYMERASE ECF-TYPE SIGMA FACTO"/>
    <property type="match status" value="1"/>
</dbReference>
<dbReference type="Proteomes" id="UP001457197">
    <property type="component" value="Unassembled WGS sequence"/>
</dbReference>
<keyword evidence="8" id="KW-1185">Reference proteome</keyword>
<dbReference type="NCBIfam" id="TIGR02937">
    <property type="entry name" value="sigma70-ECF"/>
    <property type="match status" value="1"/>
</dbReference>
<feature type="domain" description="RNA polymerase sigma-70 region 2" evidence="5">
    <location>
        <begin position="9"/>
        <end position="74"/>
    </location>
</feature>
<evidence type="ECO:0000256" key="2">
    <source>
        <dbReference type="ARBA" id="ARBA00023015"/>
    </source>
</evidence>
<name>A0ABV1AXI8_9FIRM</name>
<dbReference type="SUPFAM" id="SSF88659">
    <property type="entry name" value="Sigma3 and sigma4 domains of RNA polymerase sigma factors"/>
    <property type="match status" value="1"/>
</dbReference>
<dbReference type="Pfam" id="PF08281">
    <property type="entry name" value="Sigma70_r4_2"/>
    <property type="match status" value="1"/>
</dbReference>
<evidence type="ECO:0000313" key="8">
    <source>
        <dbReference type="Proteomes" id="UP001457197"/>
    </source>
</evidence>
<dbReference type="EMBL" id="JBBMEO010000029">
    <property type="protein sequence ID" value="MEQ2362905.1"/>
    <property type="molecule type" value="Genomic_DNA"/>
</dbReference>
<dbReference type="InterPro" id="IPR007627">
    <property type="entry name" value="RNA_pol_sigma70_r2"/>
</dbReference>
<dbReference type="SUPFAM" id="SSF88946">
    <property type="entry name" value="Sigma2 domain of RNA polymerase sigma factors"/>
    <property type="match status" value="1"/>
</dbReference>
<dbReference type="Pfam" id="PF04542">
    <property type="entry name" value="Sigma70_r2"/>
    <property type="match status" value="1"/>
</dbReference>
<dbReference type="Gene3D" id="1.10.10.10">
    <property type="entry name" value="Winged helix-like DNA-binding domain superfamily/Winged helix DNA-binding domain"/>
    <property type="match status" value="1"/>
</dbReference>
<evidence type="ECO:0000313" key="7">
    <source>
        <dbReference type="EMBL" id="MEQ2362905.1"/>
    </source>
</evidence>
<dbReference type="RefSeq" id="WP_243114878.1">
    <property type="nucleotide sequence ID" value="NZ_JBBMEO010000029.1"/>
</dbReference>
<proteinExistence type="inferred from homology"/>
<protein>
    <submittedName>
        <fullName evidence="7">Sigma-70 family RNA polymerase sigma factor</fullName>
    </submittedName>
</protein>
<evidence type="ECO:0000259" key="6">
    <source>
        <dbReference type="Pfam" id="PF08281"/>
    </source>
</evidence>
<evidence type="ECO:0000259" key="5">
    <source>
        <dbReference type="Pfam" id="PF04542"/>
    </source>
</evidence>
<reference evidence="7 8" key="1">
    <citation type="submission" date="2024-03" db="EMBL/GenBank/DDBJ databases">
        <title>Human intestinal bacterial collection.</title>
        <authorList>
            <person name="Pauvert C."/>
            <person name="Hitch T.C.A."/>
            <person name="Clavel T."/>
        </authorList>
    </citation>
    <scope>NUCLEOTIDE SEQUENCE [LARGE SCALE GENOMIC DNA]</scope>
    <source>
        <strain evidence="7 8">CLA-AA-H175</strain>
    </source>
</reference>
<comment type="caution">
    <text evidence="7">The sequence shown here is derived from an EMBL/GenBank/DDBJ whole genome shotgun (WGS) entry which is preliminary data.</text>
</comment>
<evidence type="ECO:0000256" key="3">
    <source>
        <dbReference type="ARBA" id="ARBA00023082"/>
    </source>
</evidence>
<sequence>MTTQEFSTMVQKYQALVYTVCHQLVPDVQEAQDLTQETFLAAWRAIDRCPPGFEKQWLARIAANKAKDYLRSAWVRKMNTPGDEVLALEGAPPGMQPEQQVLEALGEEELTGMILNLREPYCTPCRLVLLEQHTMAEAARLCGRPPKTVEAQVYRAKKMLAQQILQNDRVPCERRSVHGTV</sequence>
<organism evidence="7 8">
    <name type="scientific">Faecalibacterium tardum</name>
    <dbReference type="NCBI Taxonomy" id="3133156"/>
    <lineage>
        <taxon>Bacteria</taxon>
        <taxon>Bacillati</taxon>
        <taxon>Bacillota</taxon>
        <taxon>Clostridia</taxon>
        <taxon>Eubacteriales</taxon>
        <taxon>Oscillospiraceae</taxon>
        <taxon>Faecalibacterium</taxon>
    </lineage>
</organism>
<feature type="domain" description="RNA polymerase sigma factor 70 region 4 type 2" evidence="6">
    <location>
        <begin position="127"/>
        <end position="160"/>
    </location>
</feature>
<gene>
    <name evidence="7" type="ORF">WMO44_12290</name>
</gene>
<keyword evidence="2" id="KW-0805">Transcription regulation</keyword>
<dbReference type="Gene3D" id="1.10.1740.10">
    <property type="match status" value="1"/>
</dbReference>
<dbReference type="InterPro" id="IPR036388">
    <property type="entry name" value="WH-like_DNA-bd_sf"/>
</dbReference>
<dbReference type="InterPro" id="IPR014284">
    <property type="entry name" value="RNA_pol_sigma-70_dom"/>
</dbReference>
<comment type="similarity">
    <text evidence="1">Belongs to the sigma-70 factor family. ECF subfamily.</text>
</comment>
<dbReference type="InterPro" id="IPR013324">
    <property type="entry name" value="RNA_pol_sigma_r3/r4-like"/>
</dbReference>
<keyword evidence="4" id="KW-0804">Transcription</keyword>
<dbReference type="InterPro" id="IPR039425">
    <property type="entry name" value="RNA_pol_sigma-70-like"/>
</dbReference>
<dbReference type="InterPro" id="IPR013249">
    <property type="entry name" value="RNA_pol_sigma70_r4_t2"/>
</dbReference>
<evidence type="ECO:0000256" key="4">
    <source>
        <dbReference type="ARBA" id="ARBA00023163"/>
    </source>
</evidence>
<accession>A0ABV1AXI8</accession>
<dbReference type="InterPro" id="IPR013325">
    <property type="entry name" value="RNA_pol_sigma_r2"/>
</dbReference>
<evidence type="ECO:0000256" key="1">
    <source>
        <dbReference type="ARBA" id="ARBA00010641"/>
    </source>
</evidence>